<dbReference type="Pfam" id="PF09587">
    <property type="entry name" value="PGA_cap"/>
    <property type="match status" value="1"/>
</dbReference>
<dbReference type="PANTHER" id="PTHR33393">
    <property type="entry name" value="POLYGLUTAMINE SYNTHESIS ACCESSORY PROTEIN RV0574C-RELATED"/>
    <property type="match status" value="1"/>
</dbReference>
<dbReference type="InterPro" id="IPR019079">
    <property type="entry name" value="Capsule_synth_CapA"/>
</dbReference>
<evidence type="ECO:0000259" key="2">
    <source>
        <dbReference type="SMART" id="SM00854"/>
    </source>
</evidence>
<reference evidence="3" key="1">
    <citation type="journal article" date="2014" name="Front. Microbiol.">
        <title>High frequency of phylogenetically diverse reductive dehalogenase-homologous genes in deep subseafloor sedimentary metagenomes.</title>
        <authorList>
            <person name="Kawai M."/>
            <person name="Futagami T."/>
            <person name="Toyoda A."/>
            <person name="Takaki Y."/>
            <person name="Nishi S."/>
            <person name="Hori S."/>
            <person name="Arai W."/>
            <person name="Tsubouchi T."/>
            <person name="Morono Y."/>
            <person name="Uchiyama I."/>
            <person name="Ito T."/>
            <person name="Fujiyama A."/>
            <person name="Inagaki F."/>
            <person name="Takami H."/>
        </authorList>
    </citation>
    <scope>NUCLEOTIDE SEQUENCE</scope>
    <source>
        <strain evidence="3">Expedition CK06-06</strain>
    </source>
</reference>
<accession>X1GJ08</accession>
<feature type="non-terminal residue" evidence="3">
    <location>
        <position position="280"/>
    </location>
</feature>
<evidence type="ECO:0000256" key="1">
    <source>
        <dbReference type="ARBA" id="ARBA00005662"/>
    </source>
</evidence>
<proteinExistence type="inferred from homology"/>
<dbReference type="EMBL" id="BARU01022532">
    <property type="protein sequence ID" value="GAH57911.1"/>
    <property type="molecule type" value="Genomic_DNA"/>
</dbReference>
<comment type="caution">
    <text evidence="3">The sequence shown here is derived from an EMBL/GenBank/DDBJ whole genome shotgun (WGS) entry which is preliminary data.</text>
</comment>
<protein>
    <recommendedName>
        <fullName evidence="2">Capsule synthesis protein CapA domain-containing protein</fullName>
    </recommendedName>
</protein>
<organism evidence="3">
    <name type="scientific">marine sediment metagenome</name>
    <dbReference type="NCBI Taxonomy" id="412755"/>
    <lineage>
        <taxon>unclassified sequences</taxon>
        <taxon>metagenomes</taxon>
        <taxon>ecological metagenomes</taxon>
    </lineage>
</organism>
<name>X1GJ08_9ZZZZ</name>
<dbReference type="SUPFAM" id="SSF56300">
    <property type="entry name" value="Metallo-dependent phosphatases"/>
    <property type="match status" value="1"/>
</dbReference>
<comment type="similarity">
    <text evidence="1">Belongs to the CapA family.</text>
</comment>
<dbReference type="InterPro" id="IPR029052">
    <property type="entry name" value="Metallo-depent_PP-like"/>
</dbReference>
<dbReference type="Gene3D" id="3.40.190.10">
    <property type="entry name" value="Periplasmic binding protein-like II"/>
    <property type="match status" value="1"/>
</dbReference>
<dbReference type="SMART" id="SM00854">
    <property type="entry name" value="PGA_cap"/>
    <property type="match status" value="1"/>
</dbReference>
<feature type="non-terminal residue" evidence="3">
    <location>
        <position position="1"/>
    </location>
</feature>
<gene>
    <name evidence="3" type="ORF">S03H2_36691</name>
</gene>
<dbReference type="PANTHER" id="PTHR33393:SF13">
    <property type="entry name" value="PGA BIOSYNTHESIS PROTEIN CAPA"/>
    <property type="match status" value="1"/>
</dbReference>
<feature type="domain" description="Capsule synthesis protein CapA" evidence="2">
    <location>
        <begin position="138"/>
        <end position="278"/>
    </location>
</feature>
<evidence type="ECO:0000313" key="3">
    <source>
        <dbReference type="EMBL" id="GAH57911.1"/>
    </source>
</evidence>
<dbReference type="InterPro" id="IPR052169">
    <property type="entry name" value="CW_Biosynth-Accessory"/>
</dbReference>
<dbReference type="AlphaFoldDB" id="X1GJ08"/>
<sequence length="280" mass="31539">NPEALYITENQMHSHIFSLKKFDYLSVMVAVTSTSNELCAISSEEFSKVLKHDAVSDIETLKKIEKNKVPFGIISFINLTLNVKPLRVNGTFPTLENIKSGEYENVYRAYIYMKDNRILDKNLSLQNELGSWIKKSFSIIAGGDIMLGRGSKRYIDLYGSEYPFYDIRKEIIKHDIAFANLESPISNKGKKFFPDKGIYFRADPVVIGGLVFAGFDIFSLANNHALDWGIDAITDTMNYLEKCGLQYTGVGSTRQEALKPAVFNVGGTNVAFICYNDIYP</sequence>